<evidence type="ECO:0000313" key="1">
    <source>
        <dbReference type="EMBL" id="EER06335.1"/>
    </source>
</evidence>
<dbReference type="RefSeq" id="XP_002774519.1">
    <property type="nucleotide sequence ID" value="XM_002774473.1"/>
</dbReference>
<dbReference type="Proteomes" id="UP000007800">
    <property type="component" value="Unassembled WGS sequence"/>
</dbReference>
<dbReference type="InParanoid" id="C5LA79"/>
<dbReference type="EMBL" id="GG680729">
    <property type="protein sequence ID" value="EER06335.1"/>
    <property type="molecule type" value="Genomic_DNA"/>
</dbReference>
<dbReference type="AlphaFoldDB" id="C5LA79"/>
<dbReference type="GeneID" id="9065373"/>
<protein>
    <submittedName>
        <fullName evidence="1">Uncharacterized protein</fullName>
    </submittedName>
</protein>
<gene>
    <name evidence="1" type="ORF">Pmar_PMAR006102</name>
</gene>
<organism evidence="2">
    <name type="scientific">Perkinsus marinus (strain ATCC 50983 / TXsc)</name>
    <dbReference type="NCBI Taxonomy" id="423536"/>
    <lineage>
        <taxon>Eukaryota</taxon>
        <taxon>Sar</taxon>
        <taxon>Alveolata</taxon>
        <taxon>Perkinsozoa</taxon>
        <taxon>Perkinsea</taxon>
        <taxon>Perkinsida</taxon>
        <taxon>Perkinsidae</taxon>
        <taxon>Perkinsus</taxon>
    </lineage>
</organism>
<accession>C5LA79</accession>
<feature type="non-terminal residue" evidence="1">
    <location>
        <position position="73"/>
    </location>
</feature>
<keyword evidence="2" id="KW-1185">Reference proteome</keyword>
<name>C5LA79_PERM5</name>
<evidence type="ECO:0000313" key="2">
    <source>
        <dbReference type="Proteomes" id="UP000007800"/>
    </source>
</evidence>
<reference evidence="1 2" key="1">
    <citation type="submission" date="2008-07" db="EMBL/GenBank/DDBJ databases">
        <authorList>
            <person name="El-Sayed N."/>
            <person name="Caler E."/>
            <person name="Inman J."/>
            <person name="Amedeo P."/>
            <person name="Hass B."/>
            <person name="Wortman J."/>
        </authorList>
    </citation>
    <scope>NUCLEOTIDE SEQUENCE [LARGE SCALE GENOMIC DNA]</scope>
    <source>
        <strain evidence="2">ATCC 50983 / TXsc</strain>
    </source>
</reference>
<proteinExistence type="predicted"/>
<sequence length="73" mass="8571">MPATSLISQQWRRAFATKRSSKARQRVFDMKVSKNAPTKARCAYRAIEEEFRALRRDRKLKNETRPFGRGLLS</sequence>